<dbReference type="VEuPathDB" id="VectorBase:GAUT014915"/>
<keyword evidence="2" id="KW-1185">Reference proteome</keyword>
<organism evidence="1 2">
    <name type="scientific">Glossina austeni</name>
    <name type="common">Savannah tsetse fly</name>
    <dbReference type="NCBI Taxonomy" id="7395"/>
    <lineage>
        <taxon>Eukaryota</taxon>
        <taxon>Metazoa</taxon>
        <taxon>Ecdysozoa</taxon>
        <taxon>Arthropoda</taxon>
        <taxon>Hexapoda</taxon>
        <taxon>Insecta</taxon>
        <taxon>Pterygota</taxon>
        <taxon>Neoptera</taxon>
        <taxon>Endopterygota</taxon>
        <taxon>Diptera</taxon>
        <taxon>Brachycera</taxon>
        <taxon>Muscomorpha</taxon>
        <taxon>Hippoboscoidea</taxon>
        <taxon>Glossinidae</taxon>
        <taxon>Glossina</taxon>
    </lineage>
</organism>
<evidence type="ECO:0000313" key="1">
    <source>
        <dbReference type="EnsemblMetazoa" id="GAUT014915-PA"/>
    </source>
</evidence>
<proteinExistence type="predicted"/>
<protein>
    <submittedName>
        <fullName evidence="1">Uncharacterized protein</fullName>
    </submittedName>
</protein>
<dbReference type="EnsemblMetazoa" id="GAUT014915-RA">
    <property type="protein sequence ID" value="GAUT014915-PA"/>
    <property type="gene ID" value="GAUT014915"/>
</dbReference>
<evidence type="ECO:0000313" key="2">
    <source>
        <dbReference type="Proteomes" id="UP000078200"/>
    </source>
</evidence>
<accession>A0A1A9UTM7</accession>
<sequence length="144" mass="16127">MSRRNSTFLGSLLYRSGLAGKYCSDSEAAIGSRDSVFCKQSFDKATHMMLLVLTTTTITTTNKLDNRKGFCWPSENHFKLGIFVKTFPVGPLRKVRAYQKSLINAGSEGTSIEYCNSTLSNTIPRIYLYSLLDLERLLDILSHA</sequence>
<name>A0A1A9UTM7_GLOAU</name>
<dbReference type="Proteomes" id="UP000078200">
    <property type="component" value="Unassembled WGS sequence"/>
</dbReference>
<dbReference type="AlphaFoldDB" id="A0A1A9UTM7"/>
<reference evidence="1" key="1">
    <citation type="submission" date="2020-05" db="UniProtKB">
        <authorList>
            <consortium name="EnsemblMetazoa"/>
        </authorList>
    </citation>
    <scope>IDENTIFICATION</scope>
    <source>
        <strain evidence="1">TTRI</strain>
    </source>
</reference>